<evidence type="ECO:0000313" key="2">
    <source>
        <dbReference type="EMBL" id="KAJ8868628.1"/>
    </source>
</evidence>
<feature type="region of interest" description="Disordered" evidence="1">
    <location>
        <begin position="1309"/>
        <end position="1341"/>
    </location>
</feature>
<sequence length="1586" mass="178594">MVVKTCAMGVRVDERSLVARESDKEWGGGRERASWRRDARRFRITKWPVAGLRGSTNYRIITLVILRARRRAAVGDRPTARRRRARCKSLHEAVSPPPPNAFLYTSPGAAVAAWLERPPPITATRVPSSDGMIACKIIDYSSLTIVTQMSTVNCTFSYNCSYKRKGKWSDSCELGTPLADTGQERMKDPIVQPASSTLHCLILAVTDFPSARHFSRRSSSSLKLNHSSIQQLLLNSRPGGLSQCLYSADLDLESSMRPEYCLEKPGPQTTRTFFQLNTETQYNKGQQRVLRKDYRVGSLFGNRYVVLGLARACNSKHSIDLPLPLSYNYCPSLPLARAGCEARRWRPCFACQCDPYSSRASRPRKKKKEEKNDKGRQRYDGNTARLARTSDEALGVHVTVVRIAPSLPNLGARSYIVLLRTLPTGWQVKNFVRKSRVKEISPQRQLYTPVRTTGGFTSPTLLTLDAASCYVQRRSPKPPSSQRPRHRALQQERFNFAAASRYAVTLSSGLVKYWYVTASYTFLGPCRYFRNGLECELEPLSTCAVRMRCFFFPERLRFASVRTRERYFLERRALEHYEQLARYLTERGGRREMFHGNLLQKLRVTGTAFTWSWNTLHESSLFGPSLLEGRPRWKENQPRGHRCAQLTVNTGNGRGCHSCGHVAGHGGSCVTQPTNQRAAIRTYPPYPPLFHQDVANWAKRACFSHTLIALCTHATPSRGAPAKAIFHDMSYISLSEKYLHKDHINSLIGCAELCDWASCLISRCFLPKSSLVVGLLAGDGWRTATHVGSQWRQFTGNSVIQAVHDKVSTFEINRIKNSLPLPANILTGAPIDMRPEKLVAMDGTNIWFHLNIKDVYSILWFRVNSYTAGAAVAEWLDYSPPTKTNLSQFHAGSLPGFSRVGIAPEDATRWRLFSGISRPSLAFRRRSVLTSLQPHRLPGPSNSRLARKHLANPITAKCGATANEHHTAEAPASRGTSFTPKQFCPYAISWLDDFKSHATQVPDRESWTFSIGVLDYDWPSQIRMSFHVDTGPITKGSCGCEHIRYSCTVPLESRPKSILDSTLRICVNPPSATCRPRQLRDWFEKTSSSPAAPGWGGGGGALWSRDGHNTELASPAYLQLFCVPRSPERQGAMGDTRTPMKQSRGYFYTQGWRYYSLICLQHTTEYARIYPGLRLHMETWRVRRFILGRAEIQNTCVYVTSAIGPHGVLTPPGERGRRASERNDVVRETCVSTMCKSASHLQGSLPTAAMTCPPRGRCRSSDAYKTSTYNLPDRRRVTIVSATRREYCALVASRFRDLNVPRRHREEIALDGKMYPETNRLNHPADRKQQQQPVSDTSSVTHTSIPCCFVLRNVCPLALSVCEDILRQKGRSKESTERHRNEGVGETGDPRYNPPPRAASSDTIPTCGNTGQSGHRYAIKGTTTPLFRLCVFVYSVDGKYQPLATAAVNKQLLETWKFIAFIRGQARVSHWLCATLAKGPRVWWLPWIWVALNNEILRADEDEMRLPLFLSGINPRPGHSAFSHVGIVPEDAVVWFSWVSPVSPALSFRRCSILTSFTFIGSQGLDVKNRSNIFTHYVNYMDDHRR</sequence>
<feature type="non-terminal residue" evidence="2">
    <location>
        <position position="1586"/>
    </location>
</feature>
<protein>
    <submittedName>
        <fullName evidence="2">Uncharacterized protein</fullName>
    </submittedName>
</protein>
<reference evidence="2 3" key="1">
    <citation type="submission" date="2023-02" db="EMBL/GenBank/DDBJ databases">
        <title>LHISI_Scaffold_Assembly.</title>
        <authorList>
            <person name="Stuart O.P."/>
            <person name="Cleave R."/>
            <person name="Magrath M.J.L."/>
            <person name="Mikheyev A.S."/>
        </authorList>
    </citation>
    <scope>NUCLEOTIDE SEQUENCE [LARGE SCALE GENOMIC DNA]</scope>
    <source>
        <strain evidence="2">Daus_M_001</strain>
        <tissue evidence="2">Leg muscle</tissue>
    </source>
</reference>
<feature type="compositionally biased region" description="Basic and acidic residues" evidence="1">
    <location>
        <begin position="1370"/>
        <end position="1383"/>
    </location>
</feature>
<keyword evidence="3" id="KW-1185">Reference proteome</keyword>
<feature type="compositionally biased region" description="Basic and acidic residues" evidence="1">
    <location>
        <begin position="369"/>
        <end position="379"/>
    </location>
</feature>
<evidence type="ECO:0000256" key="1">
    <source>
        <dbReference type="SAM" id="MobiDB-lite"/>
    </source>
</evidence>
<evidence type="ECO:0000313" key="3">
    <source>
        <dbReference type="Proteomes" id="UP001159363"/>
    </source>
</evidence>
<gene>
    <name evidence="2" type="ORF">PR048_030167</name>
</gene>
<feature type="compositionally biased region" description="Polar residues" evidence="1">
    <location>
        <begin position="1400"/>
        <end position="1409"/>
    </location>
</feature>
<feature type="region of interest" description="Disordered" evidence="1">
    <location>
        <begin position="355"/>
        <end position="382"/>
    </location>
</feature>
<dbReference type="Proteomes" id="UP001159363">
    <property type="component" value="Chromosome 13"/>
</dbReference>
<feature type="compositionally biased region" description="Polar residues" evidence="1">
    <location>
        <begin position="1330"/>
        <end position="1341"/>
    </location>
</feature>
<name>A0ABQ9G864_9NEOP</name>
<feature type="region of interest" description="Disordered" evidence="1">
    <location>
        <begin position="1370"/>
        <end position="1409"/>
    </location>
</feature>
<comment type="caution">
    <text evidence="2">The sequence shown here is derived from an EMBL/GenBank/DDBJ whole genome shotgun (WGS) entry which is preliminary data.</text>
</comment>
<dbReference type="EMBL" id="JARBHB010000014">
    <property type="protein sequence ID" value="KAJ8868628.1"/>
    <property type="molecule type" value="Genomic_DNA"/>
</dbReference>
<organism evidence="2 3">
    <name type="scientific">Dryococelus australis</name>
    <dbReference type="NCBI Taxonomy" id="614101"/>
    <lineage>
        <taxon>Eukaryota</taxon>
        <taxon>Metazoa</taxon>
        <taxon>Ecdysozoa</taxon>
        <taxon>Arthropoda</taxon>
        <taxon>Hexapoda</taxon>
        <taxon>Insecta</taxon>
        <taxon>Pterygota</taxon>
        <taxon>Neoptera</taxon>
        <taxon>Polyneoptera</taxon>
        <taxon>Phasmatodea</taxon>
        <taxon>Verophasmatodea</taxon>
        <taxon>Anareolatae</taxon>
        <taxon>Phasmatidae</taxon>
        <taxon>Eurycanthinae</taxon>
        <taxon>Dryococelus</taxon>
    </lineage>
</organism>
<accession>A0ABQ9G864</accession>
<proteinExistence type="predicted"/>